<dbReference type="PROSITE" id="PS50005">
    <property type="entry name" value="TPR"/>
    <property type="match status" value="2"/>
</dbReference>
<dbReference type="Pfam" id="PF13424">
    <property type="entry name" value="TPR_12"/>
    <property type="match status" value="1"/>
</dbReference>
<dbReference type="InterPro" id="IPR013360">
    <property type="entry name" value="Pilus_4_PilW"/>
</dbReference>
<keyword evidence="1" id="KW-0802">TPR repeat</keyword>
<organism evidence="3 4">
    <name type="scientific">Vibrio porteresiae DSM 19223</name>
    <dbReference type="NCBI Taxonomy" id="1123496"/>
    <lineage>
        <taxon>Bacteria</taxon>
        <taxon>Pseudomonadati</taxon>
        <taxon>Pseudomonadota</taxon>
        <taxon>Gammaproteobacteria</taxon>
        <taxon>Vibrionales</taxon>
        <taxon>Vibrionaceae</taxon>
        <taxon>Vibrio</taxon>
    </lineage>
</organism>
<accession>A0ABZ0QA39</accession>
<evidence type="ECO:0000313" key="4">
    <source>
        <dbReference type="Proteomes" id="UP001304071"/>
    </source>
</evidence>
<dbReference type="EMBL" id="CP138203">
    <property type="protein sequence ID" value="WPC72795.1"/>
    <property type="molecule type" value="Genomic_DNA"/>
</dbReference>
<dbReference type="RefSeq" id="WP_261892540.1">
    <property type="nucleotide sequence ID" value="NZ_AP024895.1"/>
</dbReference>
<dbReference type="Proteomes" id="UP001304071">
    <property type="component" value="Chromosome 1"/>
</dbReference>
<evidence type="ECO:0000256" key="1">
    <source>
        <dbReference type="PROSITE-ProRule" id="PRU00339"/>
    </source>
</evidence>
<dbReference type="SMART" id="SM00028">
    <property type="entry name" value="TPR"/>
    <property type="match status" value="3"/>
</dbReference>
<dbReference type="NCBIfam" id="TIGR02521">
    <property type="entry name" value="type_IV_pilW"/>
    <property type="match status" value="1"/>
</dbReference>
<evidence type="ECO:0000256" key="2">
    <source>
        <dbReference type="SAM" id="SignalP"/>
    </source>
</evidence>
<feature type="repeat" description="TPR" evidence="1">
    <location>
        <begin position="34"/>
        <end position="67"/>
    </location>
</feature>
<keyword evidence="2" id="KW-0732">Signal</keyword>
<dbReference type="PROSITE" id="PS51257">
    <property type="entry name" value="PROKAR_LIPOPROTEIN"/>
    <property type="match status" value="1"/>
</dbReference>
<dbReference type="Gene3D" id="1.25.40.10">
    <property type="entry name" value="Tetratricopeptide repeat domain"/>
    <property type="match status" value="1"/>
</dbReference>
<evidence type="ECO:0000313" key="3">
    <source>
        <dbReference type="EMBL" id="WPC72795.1"/>
    </source>
</evidence>
<dbReference type="SUPFAM" id="SSF48452">
    <property type="entry name" value="TPR-like"/>
    <property type="match status" value="1"/>
</dbReference>
<feature type="signal peptide" evidence="2">
    <location>
        <begin position="1"/>
        <end position="21"/>
    </location>
</feature>
<keyword evidence="4" id="KW-1185">Reference proteome</keyword>
<dbReference type="InterPro" id="IPR019734">
    <property type="entry name" value="TPR_rpt"/>
</dbReference>
<reference evidence="3 4" key="1">
    <citation type="submission" date="2023-11" db="EMBL/GenBank/DDBJ databases">
        <title>Plant-associative lifestyle of Vibrio porteresiae and its evolutionary dynamics.</title>
        <authorList>
            <person name="Rameshkumar N."/>
            <person name="Kirti K."/>
        </authorList>
    </citation>
    <scope>NUCLEOTIDE SEQUENCE [LARGE SCALE GENOMIC DNA]</scope>
    <source>
        <strain evidence="3 4">MSSRF30</strain>
    </source>
</reference>
<protein>
    <submittedName>
        <fullName evidence="3">Type IV pilus biogenesis/stability protein PilW</fullName>
    </submittedName>
</protein>
<dbReference type="InterPro" id="IPR011990">
    <property type="entry name" value="TPR-like_helical_dom_sf"/>
</dbReference>
<feature type="chain" id="PRO_5045348448" evidence="2">
    <location>
        <begin position="22"/>
        <end position="221"/>
    </location>
</feature>
<gene>
    <name evidence="3" type="primary">pilW</name>
    <name evidence="3" type="ORF">R8Z52_11740</name>
</gene>
<feature type="repeat" description="TPR" evidence="1">
    <location>
        <begin position="138"/>
        <end position="171"/>
    </location>
</feature>
<name>A0ABZ0QA39_9VIBR</name>
<sequence length="221" mass="25628">MTKRYFFLSLLLCLLSGCVHQSSQKTTQDPQAIADARIALGLAYLKQHDSVKAKQNLDRALEVMPHYLSAQLAMTYYYEQVGELGLTRKAFTDALKDHRQSGDLLNNYGAFLCRQKEYAPSLAFFERAVASPNYHDIAATYENAALCAWQAKQDDKALRYFTHALHYSPDNERLQRYMIRWASETKQWDVVKERLQHYVRRFGNSRYTAEIERQLASVSRN</sequence>
<proteinExistence type="predicted"/>